<dbReference type="AlphaFoldDB" id="A0AA37FCR8"/>
<reference evidence="1" key="1">
    <citation type="submission" date="2022-09" db="EMBL/GenBank/DDBJ databases">
        <title>Whole genome shotgun sequence of Streptomyces albidoflavus NBRC 12854.</title>
        <authorList>
            <person name="Komaki H."/>
            <person name="Tamura T."/>
        </authorList>
    </citation>
    <scope>NUCLEOTIDE SEQUENCE</scope>
    <source>
        <strain evidence="1">NBRC 12854</strain>
    </source>
</reference>
<name>A0AA37FCR8_9ACTN</name>
<comment type="caution">
    <text evidence="1">The sequence shown here is derived from an EMBL/GenBank/DDBJ whole genome shotgun (WGS) entry which is preliminary data.</text>
</comment>
<accession>A0AA37FCR8</accession>
<evidence type="ECO:0000313" key="2">
    <source>
        <dbReference type="EMBL" id="GHI50132.1"/>
    </source>
</evidence>
<protein>
    <submittedName>
        <fullName evidence="1">Uncharacterized protein</fullName>
    </submittedName>
</protein>
<evidence type="ECO:0000313" key="1">
    <source>
        <dbReference type="EMBL" id="GHI43863.1"/>
    </source>
</evidence>
<evidence type="ECO:0000313" key="3">
    <source>
        <dbReference type="Proteomes" id="UP001051844"/>
    </source>
</evidence>
<organism evidence="1 3">
    <name type="scientific">Streptomyces albidoflavus</name>
    <dbReference type="NCBI Taxonomy" id="1886"/>
    <lineage>
        <taxon>Bacteria</taxon>
        <taxon>Bacillati</taxon>
        <taxon>Actinomycetota</taxon>
        <taxon>Actinomycetes</taxon>
        <taxon>Kitasatosporales</taxon>
        <taxon>Streptomycetaceae</taxon>
        <taxon>Streptomyces</taxon>
        <taxon>Streptomyces albidoflavus group</taxon>
    </lineage>
</organism>
<dbReference type="EMBL" id="BNDZ01000005">
    <property type="protein sequence ID" value="GHI50132.1"/>
    <property type="molecule type" value="Genomic_DNA"/>
</dbReference>
<dbReference type="EMBL" id="BNDZ01000003">
    <property type="protein sequence ID" value="GHI43863.1"/>
    <property type="molecule type" value="Genomic_DNA"/>
</dbReference>
<proteinExistence type="predicted"/>
<sequence length="114" mass="11373">MREWAYGNRVTPGQPGRAWERTSLRQKGGDEGCVVGGELAFAVLGAGLGEPTVDLNGVSVAPEGFTGGGGASVAVVEGAAGAACGCQGIGGGVRFSRRRRSLVTGHGCGTARAR</sequence>
<dbReference type="Proteomes" id="UP001051844">
    <property type="component" value="Unassembled WGS sequence"/>
</dbReference>
<gene>
    <name evidence="1" type="ORF">ScoT_00370</name>
    <name evidence="2" type="ORF">ScoT_63060</name>
</gene>